<accession>A0ABQ6HF21</accession>
<evidence type="ECO:0000313" key="4">
    <source>
        <dbReference type="Proteomes" id="UP001157134"/>
    </source>
</evidence>
<dbReference type="Pfam" id="PF11127">
    <property type="entry name" value="YgaP-like_TM"/>
    <property type="match status" value="1"/>
</dbReference>
<dbReference type="Gene3D" id="6.10.140.1340">
    <property type="match status" value="1"/>
</dbReference>
<comment type="caution">
    <text evidence="3">The sequence shown here is derived from an EMBL/GenBank/DDBJ whole genome shotgun (WGS) entry which is preliminary data.</text>
</comment>
<evidence type="ECO:0000313" key="3">
    <source>
        <dbReference type="EMBL" id="GLX85345.1"/>
    </source>
</evidence>
<keyword evidence="4" id="KW-1185">Reference proteome</keyword>
<dbReference type="Proteomes" id="UP001157134">
    <property type="component" value="Unassembled WGS sequence"/>
</dbReference>
<keyword evidence="1" id="KW-0472">Membrane</keyword>
<keyword evidence="1" id="KW-1133">Transmembrane helix</keyword>
<sequence>MTVNDGLRLIAGIFILISVALAGFVSTQWLWFTVFIGLNLFQSAFTKWCPMMLVLKKLGFKEG</sequence>
<name>A0ABQ6HF21_9GAMM</name>
<dbReference type="EMBL" id="BSSV01000003">
    <property type="protein sequence ID" value="GLX85345.1"/>
    <property type="molecule type" value="Genomic_DNA"/>
</dbReference>
<dbReference type="InterPro" id="IPR021309">
    <property type="entry name" value="YgaP-like_TM"/>
</dbReference>
<organism evidence="3 4">
    <name type="scientific">Thalassotalea loyana</name>
    <dbReference type="NCBI Taxonomy" id="280483"/>
    <lineage>
        <taxon>Bacteria</taxon>
        <taxon>Pseudomonadati</taxon>
        <taxon>Pseudomonadota</taxon>
        <taxon>Gammaproteobacteria</taxon>
        <taxon>Alteromonadales</taxon>
        <taxon>Colwelliaceae</taxon>
        <taxon>Thalassotalea</taxon>
    </lineage>
</organism>
<evidence type="ECO:0000259" key="2">
    <source>
        <dbReference type="Pfam" id="PF11127"/>
    </source>
</evidence>
<feature type="domain" description="Inner membrane protein YgaP-like transmembrane" evidence="2">
    <location>
        <begin position="3"/>
        <end position="56"/>
    </location>
</feature>
<dbReference type="RefSeq" id="WP_284297365.1">
    <property type="nucleotide sequence ID" value="NZ_BSSV01000003.1"/>
</dbReference>
<reference evidence="3 4" key="1">
    <citation type="submission" date="2023-03" db="EMBL/GenBank/DDBJ databases">
        <title>Thalassotalea loyana LMG 22536T draft genome sequence.</title>
        <authorList>
            <person name="Sawabe T."/>
        </authorList>
    </citation>
    <scope>NUCLEOTIDE SEQUENCE [LARGE SCALE GENOMIC DNA]</scope>
    <source>
        <strain evidence="3 4">LMG 22536</strain>
    </source>
</reference>
<proteinExistence type="predicted"/>
<gene>
    <name evidence="3" type="ORF">tloyanaT_15970</name>
</gene>
<protein>
    <submittedName>
        <fullName evidence="3">Sulfurtransferase</fullName>
    </submittedName>
</protein>
<keyword evidence="1" id="KW-0812">Transmembrane</keyword>
<feature type="transmembrane region" description="Helical" evidence="1">
    <location>
        <begin position="7"/>
        <end position="25"/>
    </location>
</feature>
<evidence type="ECO:0000256" key="1">
    <source>
        <dbReference type="SAM" id="Phobius"/>
    </source>
</evidence>